<name>A0A0M8P7G7_9EURO</name>
<organism evidence="1 2">
    <name type="scientific">Penicillium nordicum</name>
    <dbReference type="NCBI Taxonomy" id="229535"/>
    <lineage>
        <taxon>Eukaryota</taxon>
        <taxon>Fungi</taxon>
        <taxon>Dikarya</taxon>
        <taxon>Ascomycota</taxon>
        <taxon>Pezizomycotina</taxon>
        <taxon>Eurotiomycetes</taxon>
        <taxon>Eurotiomycetidae</taxon>
        <taxon>Eurotiales</taxon>
        <taxon>Aspergillaceae</taxon>
        <taxon>Penicillium</taxon>
    </lineage>
</organism>
<sequence>MSLYSLFQQSAKPTLYHTLRRPQRRPLLTGYEPLDALFTILIIILHRPSIDTIVTITGQATPTNTYKPCHRHQNIQTRIGFSALI</sequence>
<dbReference type="Proteomes" id="UP000037696">
    <property type="component" value="Unassembled WGS sequence"/>
</dbReference>
<keyword evidence="2" id="KW-1185">Reference proteome</keyword>
<comment type="caution">
    <text evidence="1">The sequence shown here is derived from an EMBL/GenBank/DDBJ whole genome shotgun (WGS) entry which is preliminary data.</text>
</comment>
<gene>
    <name evidence="1" type="ORF">ACN38_g7158</name>
</gene>
<protein>
    <submittedName>
        <fullName evidence="1">Uncharacterized protein</fullName>
    </submittedName>
</protein>
<evidence type="ECO:0000313" key="2">
    <source>
        <dbReference type="Proteomes" id="UP000037696"/>
    </source>
</evidence>
<dbReference type="EMBL" id="LHQQ01000117">
    <property type="protein sequence ID" value="KOS41980.1"/>
    <property type="molecule type" value="Genomic_DNA"/>
</dbReference>
<reference evidence="1 2" key="1">
    <citation type="submission" date="2015-08" db="EMBL/GenBank/DDBJ databases">
        <title>Genome sequencing of Penicillium nordicum.</title>
        <authorList>
            <person name="Nguyen H.D."/>
            <person name="Seifert K.A."/>
        </authorList>
    </citation>
    <scope>NUCLEOTIDE SEQUENCE [LARGE SCALE GENOMIC DNA]</scope>
    <source>
        <strain evidence="1 2">DAOMC 185683</strain>
    </source>
</reference>
<dbReference type="AlphaFoldDB" id="A0A0M8P7G7"/>
<proteinExistence type="predicted"/>
<evidence type="ECO:0000313" key="1">
    <source>
        <dbReference type="EMBL" id="KOS41980.1"/>
    </source>
</evidence>
<accession>A0A0M8P7G7</accession>